<proteinExistence type="predicted"/>
<evidence type="ECO:0000313" key="1">
    <source>
        <dbReference type="EMBL" id="KAJ9096925.1"/>
    </source>
</evidence>
<dbReference type="EMBL" id="JASBWR010000090">
    <property type="protein sequence ID" value="KAJ9096925.1"/>
    <property type="molecule type" value="Genomic_DNA"/>
</dbReference>
<comment type="caution">
    <text evidence="1">The sequence shown here is derived from an EMBL/GenBank/DDBJ whole genome shotgun (WGS) entry which is preliminary data.</text>
</comment>
<protein>
    <submittedName>
        <fullName evidence="1">Uncharacterized protein</fullName>
    </submittedName>
</protein>
<accession>A0ACC2VC17</accession>
<organism evidence="1 2">
    <name type="scientific">Naganishia cerealis</name>
    <dbReference type="NCBI Taxonomy" id="610337"/>
    <lineage>
        <taxon>Eukaryota</taxon>
        <taxon>Fungi</taxon>
        <taxon>Dikarya</taxon>
        <taxon>Basidiomycota</taxon>
        <taxon>Agaricomycotina</taxon>
        <taxon>Tremellomycetes</taxon>
        <taxon>Filobasidiales</taxon>
        <taxon>Filobasidiaceae</taxon>
        <taxon>Naganishia</taxon>
    </lineage>
</organism>
<name>A0ACC2VC17_9TREE</name>
<reference evidence="1" key="1">
    <citation type="submission" date="2023-04" db="EMBL/GenBank/DDBJ databases">
        <title>Draft Genome sequencing of Naganishia species isolated from polar environments using Oxford Nanopore Technology.</title>
        <authorList>
            <person name="Leo P."/>
            <person name="Venkateswaran K."/>
        </authorList>
    </citation>
    <scope>NUCLEOTIDE SEQUENCE</scope>
    <source>
        <strain evidence="1">MNA-CCFEE 5261</strain>
    </source>
</reference>
<keyword evidence="2" id="KW-1185">Reference proteome</keyword>
<sequence length="371" mass="41813">MKSAIFDNEPRRKPLMRTAPTPWSNTRRAQSSSPSIGHINKKEKPLPSWNLHEMLTSYQEYGLLPPILSPTIPQKEDHPEDVPLSMLSPTLPTQFTLEHPAPKRAKPPLQHEVALPSQKVKVRWINKLNQPHPRFMLRMNFDREKYQQAFKVTGLGISSGDVPVSTIGPSISTLVARLHRLLKEAKGECDRASNEQLVVALADYLLLQIALSTQEKSSESWKRASELCKRLSGALAGHTKGMSLKGVIYMVHAVILRQEIIALQKALEKISTQEKTIDIQKKIIRKYGEIEQNLRRAAQYSSKMASELPTTFHKLLNTPPSSRKVMEPSQEPYMLPLGSFSGIGEACGLLYQAVSEIKQHKWRVEGVKVEI</sequence>
<evidence type="ECO:0000313" key="2">
    <source>
        <dbReference type="Proteomes" id="UP001241377"/>
    </source>
</evidence>
<dbReference type="Proteomes" id="UP001241377">
    <property type="component" value="Unassembled WGS sequence"/>
</dbReference>
<gene>
    <name evidence="1" type="ORF">QFC19_007024</name>
</gene>